<keyword evidence="3" id="KW-1185">Reference proteome</keyword>
<accession>A0A1G8NPB9</accession>
<organism evidence="2 3">
    <name type="scientific">Mucilaginibacter gossypii</name>
    <dbReference type="NCBI Taxonomy" id="551996"/>
    <lineage>
        <taxon>Bacteria</taxon>
        <taxon>Pseudomonadati</taxon>
        <taxon>Bacteroidota</taxon>
        <taxon>Sphingobacteriia</taxon>
        <taxon>Sphingobacteriales</taxon>
        <taxon>Sphingobacteriaceae</taxon>
        <taxon>Mucilaginibacter</taxon>
    </lineage>
</organism>
<dbReference type="RefSeq" id="WP_143020921.1">
    <property type="nucleotide sequence ID" value="NZ_FNCG01000035.1"/>
</dbReference>
<dbReference type="AlphaFoldDB" id="A0A1G8NPB9"/>
<protein>
    <recommendedName>
        <fullName evidence="4">DUF1440 domain-containing protein</fullName>
    </recommendedName>
</protein>
<evidence type="ECO:0008006" key="4">
    <source>
        <dbReference type="Google" id="ProtNLM"/>
    </source>
</evidence>
<keyword evidence="1" id="KW-0812">Transmembrane</keyword>
<name>A0A1G8NPB9_9SPHI</name>
<feature type="transmembrane region" description="Helical" evidence="1">
    <location>
        <begin position="59"/>
        <end position="79"/>
    </location>
</feature>
<dbReference type="Proteomes" id="UP000199705">
    <property type="component" value="Unassembled WGS sequence"/>
</dbReference>
<gene>
    <name evidence="2" type="ORF">SAMN05192573_1355</name>
</gene>
<proteinExistence type="predicted"/>
<feature type="transmembrane region" description="Helical" evidence="1">
    <location>
        <begin position="122"/>
        <end position="143"/>
    </location>
</feature>
<feature type="transmembrane region" description="Helical" evidence="1">
    <location>
        <begin position="91"/>
        <end position="110"/>
    </location>
</feature>
<keyword evidence="1" id="KW-0472">Membrane</keyword>
<dbReference type="EMBL" id="FNCG01000035">
    <property type="protein sequence ID" value="SDI81992.1"/>
    <property type="molecule type" value="Genomic_DNA"/>
</dbReference>
<keyword evidence="1" id="KW-1133">Transmembrane helix</keyword>
<evidence type="ECO:0000313" key="2">
    <source>
        <dbReference type="EMBL" id="SDI81992.1"/>
    </source>
</evidence>
<evidence type="ECO:0000313" key="3">
    <source>
        <dbReference type="Proteomes" id="UP000199705"/>
    </source>
</evidence>
<reference evidence="3" key="1">
    <citation type="submission" date="2016-10" db="EMBL/GenBank/DDBJ databases">
        <authorList>
            <person name="Varghese N."/>
            <person name="Submissions S."/>
        </authorList>
    </citation>
    <scope>NUCLEOTIDE SEQUENCE [LARGE SCALE GENOMIC DNA]</scope>
    <source>
        <strain evidence="3">Gh-67</strain>
    </source>
</reference>
<sequence>MKPNKALAIAGFTAITLNTIMLKLAKILDIKAESGGLLKLTLKILPSFLPNATFIKTDWFWILFHFGTGAVMVIIYAAFFNKSALSTFFKGLLFSLFPWVVNGVVVLPTLNQGIFGLKALPLSGVFYFFLANLLFGFTLSQFYEMLRRSS</sequence>
<evidence type="ECO:0000256" key="1">
    <source>
        <dbReference type="SAM" id="Phobius"/>
    </source>
</evidence>